<dbReference type="AlphaFoldDB" id="A0A9I9DNT9"/>
<proteinExistence type="predicted"/>
<organism evidence="2">
    <name type="scientific">Cucumis melo</name>
    <name type="common">Muskmelon</name>
    <dbReference type="NCBI Taxonomy" id="3656"/>
    <lineage>
        <taxon>Eukaryota</taxon>
        <taxon>Viridiplantae</taxon>
        <taxon>Streptophyta</taxon>
        <taxon>Embryophyta</taxon>
        <taxon>Tracheophyta</taxon>
        <taxon>Spermatophyta</taxon>
        <taxon>Magnoliopsida</taxon>
        <taxon>eudicotyledons</taxon>
        <taxon>Gunneridae</taxon>
        <taxon>Pentapetalae</taxon>
        <taxon>rosids</taxon>
        <taxon>fabids</taxon>
        <taxon>Cucurbitales</taxon>
        <taxon>Cucurbitaceae</taxon>
        <taxon>Benincaseae</taxon>
        <taxon>Cucumis</taxon>
    </lineage>
</organism>
<keyword evidence="1" id="KW-0732">Signal</keyword>
<feature type="chain" id="PRO_5039939846" evidence="1">
    <location>
        <begin position="20"/>
        <end position="55"/>
    </location>
</feature>
<evidence type="ECO:0000256" key="1">
    <source>
        <dbReference type="SAM" id="SignalP"/>
    </source>
</evidence>
<name>A0A9I9DNT9_CUCME</name>
<reference evidence="2" key="1">
    <citation type="submission" date="2023-03" db="UniProtKB">
        <authorList>
            <consortium name="EnsemblPlants"/>
        </authorList>
    </citation>
    <scope>IDENTIFICATION</scope>
</reference>
<accession>A0A9I9DNT9</accession>
<sequence>MANKKMMAVFLLCILVVAAFEISIVAAGEEGNVIPRKKSLFSKIYDKLHIDMPNN</sequence>
<feature type="signal peptide" evidence="1">
    <location>
        <begin position="1"/>
        <end position="19"/>
    </location>
</feature>
<evidence type="ECO:0000313" key="2">
    <source>
        <dbReference type="EnsemblPlants" id="MELO3C021358.2.1"/>
    </source>
</evidence>
<protein>
    <submittedName>
        <fullName evidence="2">Uncharacterized protein</fullName>
    </submittedName>
</protein>
<dbReference type="EnsemblPlants" id="MELO3C021358.2.1">
    <property type="protein sequence ID" value="MELO3C021358.2.1"/>
    <property type="gene ID" value="MELO3C021358.2"/>
</dbReference>
<dbReference type="Gramene" id="MELO3C021358.2.1">
    <property type="protein sequence ID" value="MELO3C021358.2.1"/>
    <property type="gene ID" value="MELO3C021358.2"/>
</dbReference>